<organism evidence="1 2">
    <name type="scientific">Heterorhabditis bacteriophora</name>
    <name type="common">Entomopathogenic nematode worm</name>
    <dbReference type="NCBI Taxonomy" id="37862"/>
    <lineage>
        <taxon>Eukaryota</taxon>
        <taxon>Metazoa</taxon>
        <taxon>Ecdysozoa</taxon>
        <taxon>Nematoda</taxon>
        <taxon>Chromadorea</taxon>
        <taxon>Rhabditida</taxon>
        <taxon>Rhabditina</taxon>
        <taxon>Rhabditomorpha</taxon>
        <taxon>Strongyloidea</taxon>
        <taxon>Heterorhabditidae</taxon>
        <taxon>Heterorhabditis</taxon>
    </lineage>
</organism>
<dbReference type="Proteomes" id="UP000095283">
    <property type="component" value="Unplaced"/>
</dbReference>
<dbReference type="AlphaFoldDB" id="A0A1I7WCF8"/>
<accession>A0A1I7WCF8</accession>
<sequence>MLNYWVILYYLAKYIEQNWYEDGYKSHAGILDLGPFVNIYKLYKTQLKVHLIESGLTTLDRAEVTVTSKHFNIALKKSRKDIVITFNYYNKCCYTIQTNKSKINVIIINISCTYDDCISYNLQLIHFVLMFNEKILIK</sequence>
<reference evidence="2" key="1">
    <citation type="submission" date="2016-11" db="UniProtKB">
        <authorList>
            <consortium name="WormBaseParasite"/>
        </authorList>
    </citation>
    <scope>IDENTIFICATION</scope>
</reference>
<evidence type="ECO:0000313" key="1">
    <source>
        <dbReference type="Proteomes" id="UP000095283"/>
    </source>
</evidence>
<dbReference type="WBParaSite" id="Hba_02402">
    <property type="protein sequence ID" value="Hba_02402"/>
    <property type="gene ID" value="Hba_02402"/>
</dbReference>
<protein>
    <submittedName>
        <fullName evidence="2">SAM-dependent methyltransferase</fullName>
    </submittedName>
</protein>
<keyword evidence="1" id="KW-1185">Reference proteome</keyword>
<evidence type="ECO:0000313" key="2">
    <source>
        <dbReference type="WBParaSite" id="Hba_02402"/>
    </source>
</evidence>
<name>A0A1I7WCF8_HETBA</name>
<proteinExistence type="predicted"/>